<evidence type="ECO:0000259" key="1">
    <source>
        <dbReference type="PROSITE" id="PS50995"/>
    </source>
</evidence>
<dbReference type="SMART" id="SM00347">
    <property type="entry name" value="HTH_MARR"/>
    <property type="match status" value="1"/>
</dbReference>
<dbReference type="Gene3D" id="1.10.10.10">
    <property type="entry name" value="Winged helix-like DNA-binding domain superfamily/Winged helix DNA-binding domain"/>
    <property type="match status" value="1"/>
</dbReference>
<evidence type="ECO:0000313" key="3">
    <source>
        <dbReference type="Proteomes" id="UP000050872"/>
    </source>
</evidence>
<dbReference type="OrthoDB" id="5419426at2"/>
<dbReference type="GO" id="GO:0006950">
    <property type="term" value="P:response to stress"/>
    <property type="evidence" value="ECO:0007669"/>
    <property type="project" value="TreeGrafter"/>
</dbReference>
<dbReference type="InterPro" id="IPR036390">
    <property type="entry name" value="WH_DNA-bd_sf"/>
</dbReference>
<dbReference type="STRING" id="1423770.FD29_GL000955"/>
<dbReference type="Pfam" id="PF12802">
    <property type="entry name" value="MarR_2"/>
    <property type="match status" value="1"/>
</dbReference>
<evidence type="ECO:0000313" key="2">
    <source>
        <dbReference type="EMBL" id="KRL43426.1"/>
    </source>
</evidence>
<dbReference type="EMBL" id="AZEZ01000085">
    <property type="protein sequence ID" value="KRL43426.1"/>
    <property type="molecule type" value="Genomic_DNA"/>
</dbReference>
<dbReference type="SUPFAM" id="SSF46785">
    <property type="entry name" value="Winged helix' DNA-binding domain"/>
    <property type="match status" value="1"/>
</dbReference>
<keyword evidence="3" id="KW-1185">Reference proteome</keyword>
<name>A0A0R1QN40_9LACO</name>
<reference evidence="2 3" key="1">
    <citation type="journal article" date="2015" name="Genome Announc.">
        <title>Expanding the biotechnology potential of lactobacilli through comparative genomics of 213 strains and associated genera.</title>
        <authorList>
            <person name="Sun Z."/>
            <person name="Harris H.M."/>
            <person name="McCann A."/>
            <person name="Guo C."/>
            <person name="Argimon S."/>
            <person name="Zhang W."/>
            <person name="Yang X."/>
            <person name="Jeffery I.B."/>
            <person name="Cooney J.C."/>
            <person name="Kagawa T.F."/>
            <person name="Liu W."/>
            <person name="Song Y."/>
            <person name="Salvetti E."/>
            <person name="Wrobel A."/>
            <person name="Rasinkangas P."/>
            <person name="Parkhill J."/>
            <person name="Rea M.C."/>
            <person name="O'Sullivan O."/>
            <person name="Ritari J."/>
            <person name="Douillard F.P."/>
            <person name="Paul Ross R."/>
            <person name="Yang R."/>
            <person name="Briner A.E."/>
            <person name="Felis G.E."/>
            <person name="de Vos W.M."/>
            <person name="Barrangou R."/>
            <person name="Klaenhammer T.R."/>
            <person name="Caufield P.W."/>
            <person name="Cui Y."/>
            <person name="Zhang H."/>
            <person name="O'Toole P.W."/>
        </authorList>
    </citation>
    <scope>NUCLEOTIDE SEQUENCE [LARGE SCALE GENOMIC DNA]</scope>
    <source>
        <strain evidence="2 3">DSM 14500</strain>
    </source>
</reference>
<sequence length="147" mass="17245">MNAENIRKIREFNRSYTRVLKLTDKYHLDTQYTLLESRLLLEIDRGVNSANQLMLLLHVDKGYLSRTLKKLKSEGLLIEVPNDQDKRIKNLNLTNDGEKVLKMIDQRADTQVETLFSSIPTEELENVIRDMQEIKNAVKKYSHDKEI</sequence>
<dbReference type="PANTHER" id="PTHR33164">
    <property type="entry name" value="TRANSCRIPTIONAL REGULATOR, MARR FAMILY"/>
    <property type="match status" value="1"/>
</dbReference>
<organism evidence="2 3">
    <name type="scientific">Companilactobacillus mindensis DSM 14500</name>
    <dbReference type="NCBI Taxonomy" id="1423770"/>
    <lineage>
        <taxon>Bacteria</taxon>
        <taxon>Bacillati</taxon>
        <taxon>Bacillota</taxon>
        <taxon>Bacilli</taxon>
        <taxon>Lactobacillales</taxon>
        <taxon>Lactobacillaceae</taxon>
        <taxon>Companilactobacillus</taxon>
    </lineage>
</organism>
<dbReference type="InterPro" id="IPR039422">
    <property type="entry name" value="MarR/SlyA-like"/>
</dbReference>
<accession>A0A0R1QN40</accession>
<dbReference type="InterPro" id="IPR000835">
    <property type="entry name" value="HTH_MarR-typ"/>
</dbReference>
<proteinExistence type="predicted"/>
<comment type="caution">
    <text evidence="2">The sequence shown here is derived from an EMBL/GenBank/DDBJ whole genome shotgun (WGS) entry which is preliminary data.</text>
</comment>
<protein>
    <submittedName>
        <fullName evidence="2">Transcriptional regulator, MarR family</fullName>
    </submittedName>
</protein>
<gene>
    <name evidence="2" type="ORF">FD29_GL000955</name>
</gene>
<dbReference type="PRINTS" id="PR00598">
    <property type="entry name" value="HTHMARR"/>
</dbReference>
<dbReference type="GO" id="GO:0003700">
    <property type="term" value="F:DNA-binding transcription factor activity"/>
    <property type="evidence" value="ECO:0007669"/>
    <property type="project" value="InterPro"/>
</dbReference>
<dbReference type="PROSITE" id="PS50995">
    <property type="entry name" value="HTH_MARR_2"/>
    <property type="match status" value="1"/>
</dbReference>
<dbReference type="PATRIC" id="fig|1423770.3.peg.985"/>
<dbReference type="PANTHER" id="PTHR33164:SF43">
    <property type="entry name" value="HTH-TYPE TRANSCRIPTIONAL REPRESSOR YETL"/>
    <property type="match status" value="1"/>
</dbReference>
<dbReference type="RefSeq" id="WP_057888346.1">
    <property type="nucleotide sequence ID" value="NZ_AZEZ01000085.1"/>
</dbReference>
<feature type="domain" description="HTH marR-type" evidence="1">
    <location>
        <begin position="1"/>
        <end position="136"/>
    </location>
</feature>
<dbReference type="InterPro" id="IPR036388">
    <property type="entry name" value="WH-like_DNA-bd_sf"/>
</dbReference>
<dbReference type="AlphaFoldDB" id="A0A0R1QN40"/>
<dbReference type="Proteomes" id="UP000050872">
    <property type="component" value="Unassembled WGS sequence"/>
</dbReference>